<dbReference type="EMBL" id="CP026115">
    <property type="protein sequence ID" value="QHG63830.1"/>
    <property type="molecule type" value="Genomic_DNA"/>
</dbReference>
<organism evidence="2 3">
    <name type="scientific">Pseudomonas putida</name>
    <name type="common">Arthrobacter siderocapsulatus</name>
    <dbReference type="NCBI Taxonomy" id="303"/>
    <lineage>
        <taxon>Bacteria</taxon>
        <taxon>Pseudomonadati</taxon>
        <taxon>Pseudomonadota</taxon>
        <taxon>Gammaproteobacteria</taxon>
        <taxon>Pseudomonadales</taxon>
        <taxon>Pseudomonadaceae</taxon>
        <taxon>Pseudomonas</taxon>
    </lineage>
</organism>
<evidence type="ECO:0000313" key="3">
    <source>
        <dbReference type="Proteomes" id="UP000464480"/>
    </source>
</evidence>
<dbReference type="Proteomes" id="UP000464480">
    <property type="component" value="Chromosome"/>
</dbReference>
<accession>A0A6I6XUW3</accession>
<feature type="transmembrane region" description="Helical" evidence="1">
    <location>
        <begin position="131"/>
        <end position="146"/>
    </location>
</feature>
<feature type="transmembrane region" description="Helical" evidence="1">
    <location>
        <begin position="244"/>
        <end position="262"/>
    </location>
</feature>
<feature type="transmembrane region" description="Helical" evidence="1">
    <location>
        <begin position="333"/>
        <end position="352"/>
    </location>
</feature>
<dbReference type="RefSeq" id="WP_159409303.1">
    <property type="nucleotide sequence ID" value="NZ_CP026115.2"/>
</dbReference>
<gene>
    <name evidence="2" type="ORF">C2H86_05070</name>
</gene>
<feature type="transmembrane region" description="Helical" evidence="1">
    <location>
        <begin position="188"/>
        <end position="210"/>
    </location>
</feature>
<evidence type="ECO:0000256" key="1">
    <source>
        <dbReference type="SAM" id="Phobius"/>
    </source>
</evidence>
<dbReference type="AlphaFoldDB" id="A0A6I6XUW3"/>
<evidence type="ECO:0000313" key="2">
    <source>
        <dbReference type="EMBL" id="QHG63830.1"/>
    </source>
</evidence>
<feature type="transmembrane region" description="Helical" evidence="1">
    <location>
        <begin position="305"/>
        <end position="324"/>
    </location>
</feature>
<feature type="transmembrane region" description="Helical" evidence="1">
    <location>
        <begin position="274"/>
        <end position="293"/>
    </location>
</feature>
<keyword evidence="1" id="KW-1133">Transmembrane helix</keyword>
<feature type="transmembrane region" description="Helical" evidence="1">
    <location>
        <begin position="82"/>
        <end position="100"/>
    </location>
</feature>
<feature type="transmembrane region" description="Helical" evidence="1">
    <location>
        <begin position="153"/>
        <end position="176"/>
    </location>
</feature>
<keyword evidence="1" id="KW-0812">Transmembrane</keyword>
<feature type="transmembrane region" description="Helical" evidence="1">
    <location>
        <begin position="57"/>
        <end position="76"/>
    </location>
</feature>
<protein>
    <submittedName>
        <fullName evidence="2">Uncharacterized protein</fullName>
    </submittedName>
</protein>
<proteinExistence type="predicted"/>
<sequence>MFLAWLQTLRPWMTAPAFDAYQQLFLSHTISGFMPADFLANMFPDLRLGATADFNHFWFYSFLAFLPAKLAGLFGLSLQPHTAFLVLHYVLVSFSAMVAYRLYGRPGLIAFTLMTLCSPMLWFFDKVHTELFTYCFTMLGVMFMFSRRHLAAALCIALASTQNPSFALIAFFPFAYRFVMLRAQAFTLWEVCMAVATAFAVLAHPVYYFLRFGVLTPQLLAGGASLGLNLSTFYIWIFDPDLGLLPNWPLGVYFSLLALVYLKVARSGQKRLDVAYLLFSFVFLLVNFFAHASTTNLNSGATPGLARYSLWYLPLWFPVVLHVLRNLSLRSKLSWLVAGGAVVLAVASIITYNPKQPESYSNPTPFSNLIQSKLPGLYTPPAEVFIERFSGYGETIYQYKLLGVLGPDCRKLLLHPGDGDMVTIPAHCTVEPEKLQAFAKTKAGTSGAEHFVRLTDDEYGSMLLKVKPGAYSVGVSGTGNFALYSGWYAVEQWGVWSKKNKASLALPCKEHQFYEDKTSLKVVLGLQGFGQQAIEIAQRKGDVLYQGVIGTAQEIPLDVDVSRCTRGVLRIDINIAKPVSPAELGQPGDTRMLGVGLSKVTILP</sequence>
<keyword evidence="1" id="KW-0472">Membrane</keyword>
<reference evidence="2 3" key="1">
    <citation type="submission" date="2020-02" db="EMBL/GenBank/DDBJ databases">
        <title>Pseudomonas Putida W5 Complete Genome Assembly.</title>
        <authorList>
            <person name="Yuan Z.-C."/>
            <person name="Shaw G.A."/>
            <person name="Cusano A.D."/>
            <person name="Caddey B.J."/>
            <person name="Weselowski B.J."/>
        </authorList>
    </citation>
    <scope>NUCLEOTIDE SEQUENCE [LARGE SCALE GENOMIC DNA]</scope>
    <source>
        <strain evidence="2 3">W5</strain>
    </source>
</reference>
<feature type="transmembrane region" description="Helical" evidence="1">
    <location>
        <begin position="219"/>
        <end position="238"/>
    </location>
</feature>
<name>A0A6I6XUW3_PSEPU</name>